<protein>
    <submittedName>
        <fullName evidence="1">Uncharacterized protein</fullName>
    </submittedName>
</protein>
<sequence>MEIEIDLQKEDWKLYQAYIEKELPKHHKTWVDSFWVNLLVWMVIAIVFMVVFQQIKHFHWPTAISVAVFFVLISALFFFNMLKIRKAFEPLESGVFCGSHKFIFSSEGIVSEGNGYKGYHSREIVKKIERTSSGLILIYLDSVYAYVFPEIKLDNPDEFYQYISEQYSNVTSQSSRPASSTTD</sequence>
<evidence type="ECO:0000313" key="1">
    <source>
        <dbReference type="EMBL" id="AFI83775.1"/>
    </source>
</evidence>
<dbReference type="Proteomes" id="UP000009144">
    <property type="component" value="Chromosome"/>
</dbReference>
<proteinExistence type="predicted"/>
<dbReference type="OrthoDB" id="7059460at2"/>
<dbReference type="HOGENOM" id="CLU_1473580_0_0_6"/>
<reference evidence="1 2" key="1">
    <citation type="journal article" date="2012" name="J. Bacteriol.">
        <title>Complete genome sequences of Methylophaga sp. strain JAM1 and Methylophaga sp. strain JAM7.</title>
        <authorList>
            <person name="Villeneuve C."/>
            <person name="Martineau C."/>
            <person name="Mauffrey F."/>
            <person name="Villemur R."/>
        </authorList>
    </citation>
    <scope>NUCLEOTIDE SEQUENCE [LARGE SCALE GENOMIC DNA]</scope>
    <source>
        <strain evidence="1 2">JAM1</strain>
    </source>
</reference>
<dbReference type="KEGG" id="mej:Q7A_933"/>
<dbReference type="PATRIC" id="fig|754476.3.peg.920"/>
<keyword evidence="2" id="KW-1185">Reference proteome</keyword>
<reference evidence="1 2" key="2">
    <citation type="journal article" date="2013" name="Int. J. Syst. Evol. Microbiol.">
        <title>Methylophaga nitratireducenticrescens sp. nov. and Methylophaga frappieri sp. nov., isolated from the biofilm of the methanol-fed denitrification system treating the seawater at the Montreal Biodome.</title>
        <authorList>
            <person name="Villeneuve C."/>
            <person name="Martineau C."/>
            <person name="Mauffrey F."/>
            <person name="Villemur R."/>
        </authorList>
    </citation>
    <scope>NUCLEOTIDE SEQUENCE [LARGE SCALE GENOMIC DNA]</scope>
    <source>
        <strain evidence="1 2">JAM1</strain>
    </source>
</reference>
<dbReference type="AlphaFoldDB" id="I1XHA6"/>
<dbReference type="RefSeq" id="WP_014706150.1">
    <property type="nucleotide sequence ID" value="NC_017857.3"/>
</dbReference>
<name>I1XHA6_METNJ</name>
<evidence type="ECO:0000313" key="2">
    <source>
        <dbReference type="Proteomes" id="UP000009144"/>
    </source>
</evidence>
<organism evidence="1 2">
    <name type="scientific">Methylophaga nitratireducenticrescens</name>
    <dbReference type="NCBI Taxonomy" id="754476"/>
    <lineage>
        <taxon>Bacteria</taxon>
        <taxon>Pseudomonadati</taxon>
        <taxon>Pseudomonadota</taxon>
        <taxon>Gammaproteobacteria</taxon>
        <taxon>Thiotrichales</taxon>
        <taxon>Piscirickettsiaceae</taxon>
        <taxon>Methylophaga</taxon>
    </lineage>
</organism>
<dbReference type="STRING" id="754476.Q7A_933"/>
<gene>
    <name evidence="1" type="ordered locus">Q7A_933</name>
</gene>
<dbReference type="EMBL" id="CP003390">
    <property type="protein sequence ID" value="AFI83775.1"/>
    <property type="molecule type" value="Genomic_DNA"/>
</dbReference>
<accession>I1XHA6</accession>